<comment type="caution">
    <text evidence="2">The sequence shown here is derived from an EMBL/GenBank/DDBJ whole genome shotgun (WGS) entry which is preliminary data.</text>
</comment>
<gene>
    <name evidence="2" type="ORF">NEMBOFW57_001457</name>
</gene>
<feature type="compositionally biased region" description="Pro residues" evidence="1">
    <location>
        <begin position="55"/>
        <end position="69"/>
    </location>
</feature>
<sequence>MCHICQRLGIKIDYPPPKTAEEIEKEAAEEAAQEEAEDRKREQEYLELVAQGKPIPQPPRKQLGPPKPPTKVIAEPAPSHDGTPTFAAYEVPVALLGPNNSPPSQNPEKYRPPFGIRFYDITPTATPERAALLARRISELTHDARYNDRCYDKDRIEVVAMPLRDLSMTAEDRAARCIRHNEAERAARLPIADATVASSWYIPESFQIRNYNKELFLICDLKDSWEDALRNPGKKYWREPSAHGYFRHVIYERKFGDSEEDDEDRERGFHPDVDQPLEMVGAALSMVRDDAQDFYTCHFIPEGVLDMQLALARADAAGVEVPRPVVIPFRPDAHK</sequence>
<evidence type="ECO:0000313" key="2">
    <source>
        <dbReference type="EMBL" id="KAG7291438.1"/>
    </source>
</evidence>
<dbReference type="EMBL" id="JAHCVI010000001">
    <property type="protein sequence ID" value="KAG7291438.1"/>
    <property type="molecule type" value="Genomic_DNA"/>
</dbReference>
<organism evidence="2 3">
    <name type="scientific">Staphylotrichum longicolle</name>
    <dbReference type="NCBI Taxonomy" id="669026"/>
    <lineage>
        <taxon>Eukaryota</taxon>
        <taxon>Fungi</taxon>
        <taxon>Dikarya</taxon>
        <taxon>Ascomycota</taxon>
        <taxon>Pezizomycotina</taxon>
        <taxon>Sordariomycetes</taxon>
        <taxon>Sordariomycetidae</taxon>
        <taxon>Sordariales</taxon>
        <taxon>Chaetomiaceae</taxon>
        <taxon>Staphylotrichum</taxon>
    </lineage>
</organism>
<evidence type="ECO:0000313" key="3">
    <source>
        <dbReference type="Proteomes" id="UP001197093"/>
    </source>
</evidence>
<protein>
    <submittedName>
        <fullName evidence="2">Uncharacterized protein</fullName>
    </submittedName>
</protein>
<dbReference type="AlphaFoldDB" id="A0AAD4I3S8"/>
<accession>A0AAD4I3S8</accession>
<reference evidence="2" key="1">
    <citation type="submission" date="2023-02" db="EMBL/GenBank/DDBJ databases">
        <authorList>
            <person name="Palmer J.M."/>
        </authorList>
    </citation>
    <scope>NUCLEOTIDE SEQUENCE</scope>
    <source>
        <strain evidence="2">FW57</strain>
    </source>
</reference>
<name>A0AAD4I3S8_9PEZI</name>
<evidence type="ECO:0000256" key="1">
    <source>
        <dbReference type="SAM" id="MobiDB-lite"/>
    </source>
</evidence>
<proteinExistence type="predicted"/>
<dbReference type="Proteomes" id="UP001197093">
    <property type="component" value="Unassembled WGS sequence"/>
</dbReference>
<feature type="region of interest" description="Disordered" evidence="1">
    <location>
        <begin position="13"/>
        <end position="69"/>
    </location>
</feature>
<keyword evidence="3" id="KW-1185">Reference proteome</keyword>
<feature type="compositionally biased region" description="Basic and acidic residues" evidence="1">
    <location>
        <begin position="19"/>
        <end position="28"/>
    </location>
</feature>